<organism evidence="6 7">
    <name type="scientific">Neotamlana sargassicola</name>
    <dbReference type="NCBI Taxonomy" id="2883125"/>
    <lineage>
        <taxon>Bacteria</taxon>
        <taxon>Pseudomonadati</taxon>
        <taxon>Bacteroidota</taxon>
        <taxon>Flavobacteriia</taxon>
        <taxon>Flavobacteriales</taxon>
        <taxon>Flavobacteriaceae</taxon>
        <taxon>Neotamlana</taxon>
    </lineage>
</organism>
<evidence type="ECO:0000313" key="7">
    <source>
        <dbReference type="Proteomes" id="UP001139286"/>
    </source>
</evidence>
<dbReference type="RefSeq" id="WP_226695111.1">
    <property type="nucleotide sequence ID" value="NZ_JAJAPX010000002.1"/>
</dbReference>
<dbReference type="Pfam" id="PF07690">
    <property type="entry name" value="MFS_1"/>
    <property type="match status" value="1"/>
</dbReference>
<feature type="transmembrane region" description="Helical" evidence="4">
    <location>
        <begin position="364"/>
        <end position="383"/>
    </location>
</feature>
<feature type="transmembrane region" description="Helical" evidence="4">
    <location>
        <begin position="129"/>
        <end position="150"/>
    </location>
</feature>
<feature type="transmembrane region" description="Helical" evidence="4">
    <location>
        <begin position="162"/>
        <end position="181"/>
    </location>
</feature>
<evidence type="ECO:0000256" key="4">
    <source>
        <dbReference type="SAM" id="Phobius"/>
    </source>
</evidence>
<evidence type="ECO:0000259" key="5">
    <source>
        <dbReference type="PROSITE" id="PS50850"/>
    </source>
</evidence>
<evidence type="ECO:0000313" key="6">
    <source>
        <dbReference type="EMBL" id="MCB4807656.1"/>
    </source>
</evidence>
<proteinExistence type="predicted"/>
<protein>
    <submittedName>
        <fullName evidence="6">MFS transporter</fullName>
    </submittedName>
</protein>
<keyword evidence="3 4" id="KW-0472">Membrane</keyword>
<reference evidence="6" key="1">
    <citation type="submission" date="2021-10" db="EMBL/GenBank/DDBJ databases">
        <title>Tamlana sargassums sp. nov., and Tamlana laminarinivorans sp. nov., two new bacteria isolated from the brown alga.</title>
        <authorList>
            <person name="Li J."/>
        </authorList>
    </citation>
    <scope>NUCLEOTIDE SEQUENCE</scope>
    <source>
        <strain evidence="6">62-3</strain>
    </source>
</reference>
<feature type="transmembrane region" description="Helical" evidence="4">
    <location>
        <begin position="42"/>
        <end position="62"/>
    </location>
</feature>
<dbReference type="PANTHER" id="PTHR23521">
    <property type="entry name" value="TRANSPORTER MFS SUPERFAMILY"/>
    <property type="match status" value="1"/>
</dbReference>
<dbReference type="PANTHER" id="PTHR23521:SF3">
    <property type="entry name" value="MFS TRANSPORTER"/>
    <property type="match status" value="1"/>
</dbReference>
<evidence type="ECO:0000256" key="2">
    <source>
        <dbReference type="ARBA" id="ARBA00022989"/>
    </source>
</evidence>
<keyword evidence="7" id="KW-1185">Reference proteome</keyword>
<sequence>MNSKRILTIIVFAQFCCTSLWFASNAVINPIIESFGLPVNALSILTSAIQLGFITGTLLFAIFNVADRFSPSKVFFVCAFLAAILNLGITLPQNTLFNLIGLRFSIGILLAGIYPIGMKIASDYFEAGLGKSLSFLVGALVLGTAFPHIISNTINATLWKQVIIYTSLLATLGGTLMLFLVPDGPYRIASSSVKLSLFTTIFKSTKFKQTAFGYFGHMWELYTFWAFVPVILSYYSNSQNIPINVSLWSFIIIASGSLACVFGGYISERTSTKSTTLVALALSGFCCLISPIILSTSSVLFVMVFLIFWGMVVIIDSPLLSTMVAQNASAKTRGTALTIVNCIGYSLTILSIQLLALLSQHISIKYIFVILSIGPIIGVISLLKIKN</sequence>
<feature type="transmembrane region" description="Helical" evidence="4">
    <location>
        <begin position="74"/>
        <end position="91"/>
    </location>
</feature>
<dbReference type="PROSITE" id="PS50850">
    <property type="entry name" value="MFS"/>
    <property type="match status" value="1"/>
</dbReference>
<evidence type="ECO:0000256" key="3">
    <source>
        <dbReference type="ARBA" id="ARBA00023136"/>
    </source>
</evidence>
<keyword evidence="2 4" id="KW-1133">Transmembrane helix</keyword>
<dbReference type="GO" id="GO:0022857">
    <property type="term" value="F:transmembrane transporter activity"/>
    <property type="evidence" value="ECO:0007669"/>
    <property type="project" value="InterPro"/>
</dbReference>
<dbReference type="AlphaFoldDB" id="A0A9X1I4E0"/>
<feature type="transmembrane region" description="Helical" evidence="4">
    <location>
        <begin position="300"/>
        <end position="324"/>
    </location>
</feature>
<dbReference type="SUPFAM" id="SSF103473">
    <property type="entry name" value="MFS general substrate transporter"/>
    <property type="match status" value="1"/>
</dbReference>
<gene>
    <name evidence="6" type="ORF">LG651_05290</name>
</gene>
<feature type="domain" description="Major facilitator superfamily (MFS) profile" evidence="5">
    <location>
        <begin position="1"/>
        <end position="387"/>
    </location>
</feature>
<feature type="transmembrane region" description="Helical" evidence="4">
    <location>
        <begin position="211"/>
        <end position="235"/>
    </location>
</feature>
<keyword evidence="1 4" id="KW-0812">Transmembrane</keyword>
<dbReference type="InterPro" id="IPR011701">
    <property type="entry name" value="MFS"/>
</dbReference>
<dbReference type="Gene3D" id="1.20.1250.20">
    <property type="entry name" value="MFS general substrate transporter like domains"/>
    <property type="match status" value="1"/>
</dbReference>
<dbReference type="GO" id="GO:0005886">
    <property type="term" value="C:plasma membrane"/>
    <property type="evidence" value="ECO:0007669"/>
    <property type="project" value="TreeGrafter"/>
</dbReference>
<feature type="transmembrane region" description="Helical" evidence="4">
    <location>
        <begin position="97"/>
        <end position="117"/>
    </location>
</feature>
<dbReference type="Proteomes" id="UP001139286">
    <property type="component" value="Unassembled WGS sequence"/>
</dbReference>
<feature type="transmembrane region" description="Helical" evidence="4">
    <location>
        <begin position="277"/>
        <end position="294"/>
    </location>
</feature>
<feature type="transmembrane region" description="Helical" evidence="4">
    <location>
        <begin position="247"/>
        <end position="265"/>
    </location>
</feature>
<dbReference type="InterPro" id="IPR020846">
    <property type="entry name" value="MFS_dom"/>
</dbReference>
<feature type="transmembrane region" description="Helical" evidence="4">
    <location>
        <begin position="336"/>
        <end position="358"/>
    </location>
</feature>
<dbReference type="InterPro" id="IPR036259">
    <property type="entry name" value="MFS_trans_sf"/>
</dbReference>
<comment type="caution">
    <text evidence="6">The sequence shown here is derived from an EMBL/GenBank/DDBJ whole genome shotgun (WGS) entry which is preliminary data.</text>
</comment>
<name>A0A9X1I4E0_9FLAO</name>
<evidence type="ECO:0000256" key="1">
    <source>
        <dbReference type="ARBA" id="ARBA00022692"/>
    </source>
</evidence>
<accession>A0A9X1I4E0</accession>
<dbReference type="EMBL" id="JAJAPX010000002">
    <property type="protein sequence ID" value="MCB4807656.1"/>
    <property type="molecule type" value="Genomic_DNA"/>
</dbReference>